<dbReference type="RefSeq" id="WP_234800814.1">
    <property type="nucleotide sequence ID" value="NZ_CP015136.1"/>
</dbReference>
<dbReference type="KEGG" id="abac:LuPra_02064"/>
<evidence type="ECO:0000313" key="1">
    <source>
        <dbReference type="EMBL" id="AMY08858.1"/>
    </source>
</evidence>
<dbReference type="AlphaFoldDB" id="A0A143PL88"/>
<dbReference type="Pfam" id="PF13531">
    <property type="entry name" value="SBP_bac_11"/>
    <property type="match status" value="1"/>
</dbReference>
<evidence type="ECO:0008006" key="3">
    <source>
        <dbReference type="Google" id="ProtNLM"/>
    </source>
</evidence>
<dbReference type="InterPro" id="IPR050682">
    <property type="entry name" value="ModA/WtpA"/>
</dbReference>
<reference evidence="1 2" key="1">
    <citation type="journal article" date="2016" name="Genome Announc.">
        <title>First Complete Genome Sequence of a Subdivision 6 Acidobacterium Strain.</title>
        <authorList>
            <person name="Huang S."/>
            <person name="Vieira S."/>
            <person name="Bunk B."/>
            <person name="Riedel T."/>
            <person name="Sproer C."/>
            <person name="Overmann J."/>
        </authorList>
    </citation>
    <scope>NUCLEOTIDE SEQUENCE [LARGE SCALE GENOMIC DNA]</scope>
    <source>
        <strain evidence="2">DSM 100886 HEG_-6_39</strain>
    </source>
</reference>
<dbReference type="PANTHER" id="PTHR30632">
    <property type="entry name" value="MOLYBDATE-BINDING PERIPLASMIC PROTEIN"/>
    <property type="match status" value="1"/>
</dbReference>
<organism evidence="1 2">
    <name type="scientific">Luteitalea pratensis</name>
    <dbReference type="NCBI Taxonomy" id="1855912"/>
    <lineage>
        <taxon>Bacteria</taxon>
        <taxon>Pseudomonadati</taxon>
        <taxon>Acidobacteriota</taxon>
        <taxon>Vicinamibacteria</taxon>
        <taxon>Vicinamibacterales</taxon>
        <taxon>Vicinamibacteraceae</taxon>
        <taxon>Luteitalea</taxon>
    </lineage>
</organism>
<evidence type="ECO:0000313" key="2">
    <source>
        <dbReference type="Proteomes" id="UP000076079"/>
    </source>
</evidence>
<dbReference type="Proteomes" id="UP000076079">
    <property type="component" value="Chromosome"/>
</dbReference>
<dbReference type="PATRIC" id="fig|1813736.3.peg.2167"/>
<dbReference type="SUPFAM" id="SSF53850">
    <property type="entry name" value="Periplasmic binding protein-like II"/>
    <property type="match status" value="1"/>
</dbReference>
<gene>
    <name evidence="1" type="ORF">LuPra_02064</name>
</gene>
<dbReference type="Gene3D" id="3.40.190.10">
    <property type="entry name" value="Periplasmic binding protein-like II"/>
    <property type="match status" value="2"/>
</dbReference>
<dbReference type="STRING" id="1855912.LuPra_02064"/>
<protein>
    <recommendedName>
        <fullName evidence="3">ABC transporter substrate-binding protein</fullName>
    </recommendedName>
</protein>
<name>A0A143PL88_LUTPR</name>
<proteinExistence type="predicted"/>
<dbReference type="GO" id="GO:0030973">
    <property type="term" value="F:molybdate ion binding"/>
    <property type="evidence" value="ECO:0007669"/>
    <property type="project" value="TreeGrafter"/>
</dbReference>
<dbReference type="EMBL" id="CP015136">
    <property type="protein sequence ID" value="AMY08858.1"/>
    <property type="molecule type" value="Genomic_DNA"/>
</dbReference>
<dbReference type="GO" id="GO:0015689">
    <property type="term" value="P:molybdate ion transport"/>
    <property type="evidence" value="ECO:0007669"/>
    <property type="project" value="TreeGrafter"/>
</dbReference>
<reference evidence="2" key="2">
    <citation type="submission" date="2016-04" db="EMBL/GenBank/DDBJ databases">
        <title>First Complete Genome Sequence of a Subdivision 6 Acidobacterium.</title>
        <authorList>
            <person name="Huang S."/>
            <person name="Vieira S."/>
            <person name="Bunk B."/>
            <person name="Riedel T."/>
            <person name="Sproeer C."/>
            <person name="Overmann J."/>
        </authorList>
    </citation>
    <scope>NUCLEOTIDE SEQUENCE [LARGE SCALE GENOMIC DNA]</scope>
    <source>
        <strain evidence="2">DSM 100886 HEG_-6_39</strain>
    </source>
</reference>
<keyword evidence="2" id="KW-1185">Reference proteome</keyword>
<dbReference type="PANTHER" id="PTHR30632:SF11">
    <property type="entry name" value="BLR4797 PROTEIN"/>
    <property type="match status" value="1"/>
</dbReference>
<accession>A0A143PL88</accession>
<sequence>MAASRVDLARSRIGMAVRRGIPKPDISTVDALKRVLLQAESIAYSAQVSGVYLATELFSRLGIVDQVMTKSTRVEVGRVGAVLARGEAEIGFQQISELLEVPGIDYVGPLPAEVQRVTVFSAAIAVGARHPDAALALIEFFASPIGLETMAKSGLDPISGR</sequence>